<dbReference type="Pfam" id="PF11706">
    <property type="entry name" value="zf-CGNR"/>
    <property type="match status" value="1"/>
</dbReference>
<evidence type="ECO:0000313" key="2">
    <source>
        <dbReference type="EMBL" id="MDA0165764.1"/>
    </source>
</evidence>
<dbReference type="PANTHER" id="PTHR35525">
    <property type="entry name" value="BLL6575 PROTEIN"/>
    <property type="match status" value="1"/>
</dbReference>
<organism evidence="2 3">
    <name type="scientific">Solirubrobacter ginsenosidimutans</name>
    <dbReference type="NCBI Taxonomy" id="490573"/>
    <lineage>
        <taxon>Bacteria</taxon>
        <taxon>Bacillati</taxon>
        <taxon>Actinomycetota</taxon>
        <taxon>Thermoleophilia</taxon>
        <taxon>Solirubrobacterales</taxon>
        <taxon>Solirubrobacteraceae</taxon>
        <taxon>Solirubrobacter</taxon>
    </lineage>
</organism>
<dbReference type="RefSeq" id="WP_270045026.1">
    <property type="nucleotide sequence ID" value="NZ_JAPDOD010000052.1"/>
</dbReference>
<dbReference type="Pfam" id="PF07336">
    <property type="entry name" value="ABATE"/>
    <property type="match status" value="1"/>
</dbReference>
<dbReference type="SUPFAM" id="SSF160904">
    <property type="entry name" value="Jann2411-like"/>
    <property type="match status" value="1"/>
</dbReference>
<accession>A0A9X3S4G0</accession>
<dbReference type="InterPro" id="IPR021005">
    <property type="entry name" value="Znf_CGNR"/>
</dbReference>
<dbReference type="EMBL" id="JAPDOD010000052">
    <property type="protein sequence ID" value="MDA0165764.1"/>
    <property type="molecule type" value="Genomic_DNA"/>
</dbReference>
<dbReference type="PANTHER" id="PTHR35525:SF3">
    <property type="entry name" value="BLL6575 PROTEIN"/>
    <property type="match status" value="1"/>
</dbReference>
<dbReference type="InterPro" id="IPR023286">
    <property type="entry name" value="ABATE_dom_sf"/>
</dbReference>
<dbReference type="InterPro" id="IPR010852">
    <property type="entry name" value="ABATE"/>
</dbReference>
<gene>
    <name evidence="2" type="ORF">OM076_36195</name>
</gene>
<keyword evidence="3" id="KW-1185">Reference proteome</keyword>
<proteinExistence type="predicted"/>
<protein>
    <submittedName>
        <fullName evidence="2">CGNR zinc finger domain-containing protein</fullName>
    </submittedName>
</protein>
<feature type="domain" description="Zinc finger CGNR" evidence="1">
    <location>
        <begin position="142"/>
        <end position="180"/>
    </location>
</feature>
<reference evidence="2" key="1">
    <citation type="submission" date="2022-10" db="EMBL/GenBank/DDBJ databases">
        <title>The WGS of Solirubrobacter ginsenosidimutans DSM 21036.</title>
        <authorList>
            <person name="Jiang Z."/>
        </authorList>
    </citation>
    <scope>NUCLEOTIDE SEQUENCE</scope>
    <source>
        <strain evidence="2">DSM 21036</strain>
    </source>
</reference>
<dbReference type="Proteomes" id="UP001149140">
    <property type="component" value="Unassembled WGS sequence"/>
</dbReference>
<comment type="caution">
    <text evidence="2">The sequence shown here is derived from an EMBL/GenBank/DDBJ whole genome shotgun (WGS) entry which is preliminary data.</text>
</comment>
<name>A0A9X3S4G0_9ACTN</name>
<dbReference type="AlphaFoldDB" id="A0A9X3S4G0"/>
<evidence type="ECO:0000313" key="3">
    <source>
        <dbReference type="Proteomes" id="UP001149140"/>
    </source>
</evidence>
<dbReference type="Gene3D" id="1.10.3300.10">
    <property type="entry name" value="Jann2411-like domain"/>
    <property type="match status" value="1"/>
</dbReference>
<evidence type="ECO:0000259" key="1">
    <source>
        <dbReference type="Pfam" id="PF11706"/>
    </source>
</evidence>
<sequence>MPPERWSWLGEPLAIDFANTVRRRGSDYTELLSSGADLRAWAQHEASRVPDPSEYASDIRLDEVRELRDAIFALLLAAAQHEPASPGIEKQVNAALAAVPLIPQLRDGAVELVAPPDCDPLDELLARTAMSAVDLLPSPALAYCDAPSCGQFFMRSRRDQRWCGPACGTRTRVARHALRKGS</sequence>